<dbReference type="CDD" id="cd00257">
    <property type="entry name" value="beta-trefoil_FSCN-like"/>
    <property type="match status" value="1"/>
</dbReference>
<dbReference type="PANTHER" id="PTHR13572">
    <property type="entry name" value="ENDO-ALPHA-1,2-MANNOSIDASE"/>
    <property type="match status" value="1"/>
</dbReference>
<keyword evidence="4" id="KW-0735">Signal-anchor</keyword>
<keyword evidence="6" id="KW-0333">Golgi apparatus</keyword>
<name>A0A6F8XJN8_9ACTN</name>
<evidence type="ECO:0000256" key="7">
    <source>
        <dbReference type="ARBA" id="ARBA00023136"/>
    </source>
</evidence>
<gene>
    <name evidence="9" type="ORF">Pflav_004350</name>
</gene>
<dbReference type="InterPro" id="IPR026071">
    <property type="entry name" value="Glyco_Hydrolase_99"/>
</dbReference>
<dbReference type="CDD" id="cd11574">
    <property type="entry name" value="GH99"/>
    <property type="match status" value="1"/>
</dbReference>
<keyword evidence="8" id="KW-0732">Signal</keyword>
<evidence type="ECO:0000256" key="2">
    <source>
        <dbReference type="ARBA" id="ARBA00022692"/>
    </source>
</evidence>
<evidence type="ECO:0000313" key="10">
    <source>
        <dbReference type="Proteomes" id="UP000502508"/>
    </source>
</evidence>
<keyword evidence="7" id="KW-0472">Membrane</keyword>
<dbReference type="Pfam" id="PF16317">
    <property type="entry name" value="Glyco_hydro_99"/>
    <property type="match status" value="1"/>
</dbReference>
<dbReference type="GO" id="GO:0004559">
    <property type="term" value="F:alpha-mannosidase activity"/>
    <property type="evidence" value="ECO:0007669"/>
    <property type="project" value="TreeGrafter"/>
</dbReference>
<protein>
    <submittedName>
        <fullName evidence="9">Uncharacterized protein</fullName>
    </submittedName>
</protein>
<keyword evidence="3" id="KW-0378">Hydrolase</keyword>
<dbReference type="PANTHER" id="PTHR13572:SF4">
    <property type="entry name" value="RE57134P"/>
    <property type="match status" value="1"/>
</dbReference>
<evidence type="ECO:0000313" key="9">
    <source>
        <dbReference type="EMBL" id="BCB74025.1"/>
    </source>
</evidence>
<proteinExistence type="predicted"/>
<evidence type="ECO:0000256" key="5">
    <source>
        <dbReference type="ARBA" id="ARBA00022989"/>
    </source>
</evidence>
<evidence type="ECO:0000256" key="6">
    <source>
        <dbReference type="ARBA" id="ARBA00023034"/>
    </source>
</evidence>
<comment type="subcellular location">
    <subcellularLocation>
        <location evidence="1">Golgi apparatus membrane</location>
        <topology evidence="1">Single-pass type II membrane protein</topology>
    </subcellularLocation>
</comment>
<dbReference type="SUPFAM" id="SSF50405">
    <property type="entry name" value="Actin-crosslinking proteins"/>
    <property type="match status" value="2"/>
</dbReference>
<keyword evidence="2" id="KW-0812">Transmembrane</keyword>
<dbReference type="Proteomes" id="UP000502508">
    <property type="component" value="Chromosome"/>
</dbReference>
<feature type="chain" id="PRO_5026055463" evidence="8">
    <location>
        <begin position="32"/>
        <end position="492"/>
    </location>
</feature>
<keyword evidence="10" id="KW-1185">Reference proteome</keyword>
<reference evidence="9 10" key="1">
    <citation type="submission" date="2020-03" db="EMBL/GenBank/DDBJ databases">
        <title>Whole genome shotgun sequence of Phytohabitans flavus NBRC 107702.</title>
        <authorList>
            <person name="Komaki H."/>
            <person name="Tamura T."/>
        </authorList>
    </citation>
    <scope>NUCLEOTIDE SEQUENCE [LARGE SCALE GENOMIC DNA]</scope>
    <source>
        <strain evidence="9 10">NBRC 107702</strain>
    </source>
</reference>
<sequence length="492" mass="52417">MLRKIQFIRSAVAAMLMVAAAWAATPPPAQAAQVAQAALPPGALASNVHIFYYPWYGSPAVNGSYRHWQQGGHTPPQAVGADLYPVLGAYDSGDTRVIDQHMAWIARAGVGVLVYSWWGQGSYEDTLVTRVMDAAARYGIRVAWHLEPYGTRTAASTVSDINYINSRYGGHPAYYRDAAHGNRAAFYVFESLRVTDWSALEQVRAGNIVLAQTTDTTKVANFGGMYTYDGIAGATAPGWANASAFCKANGLVWAPSIAPGYIDDRAVPGNTTPTVTRDNGAAYDRQWNNALGTATGGPPTWVSITSFNEWHEGSVIEPASSTPPGGHGYQTFNGAYGLTGAAAETAYLDRTRYWADRFNPTQADPGTSLRATVNSRYVTASDTAPLIANSTAIGAGQRFDVVDAGGGQVALRAKLNGRYVAAENAGAAPLVANRTSIGAWERFTMVRNSDGTVSFRAAVNNRYVVADNAGAAPLIANRTAIGPWERFNLVTS</sequence>
<feature type="signal peptide" evidence="8">
    <location>
        <begin position="1"/>
        <end position="31"/>
    </location>
</feature>
<dbReference type="Gene3D" id="3.20.20.80">
    <property type="entry name" value="Glycosidases"/>
    <property type="match status" value="1"/>
</dbReference>
<accession>A0A6F8XJN8</accession>
<dbReference type="AlphaFoldDB" id="A0A6F8XJN8"/>
<dbReference type="EMBL" id="AP022870">
    <property type="protein sequence ID" value="BCB74025.1"/>
    <property type="molecule type" value="Genomic_DNA"/>
</dbReference>
<evidence type="ECO:0000256" key="8">
    <source>
        <dbReference type="SAM" id="SignalP"/>
    </source>
</evidence>
<keyword evidence="5" id="KW-1133">Transmembrane helix</keyword>
<evidence type="ECO:0000256" key="3">
    <source>
        <dbReference type="ARBA" id="ARBA00022801"/>
    </source>
</evidence>
<organism evidence="9 10">
    <name type="scientific">Phytohabitans flavus</name>
    <dbReference type="NCBI Taxonomy" id="1076124"/>
    <lineage>
        <taxon>Bacteria</taxon>
        <taxon>Bacillati</taxon>
        <taxon>Actinomycetota</taxon>
        <taxon>Actinomycetes</taxon>
        <taxon>Micromonosporales</taxon>
        <taxon>Micromonosporaceae</taxon>
    </lineage>
</organism>
<reference evidence="9 10" key="2">
    <citation type="submission" date="2020-03" db="EMBL/GenBank/DDBJ databases">
        <authorList>
            <person name="Ichikawa N."/>
            <person name="Kimura A."/>
            <person name="Kitahashi Y."/>
            <person name="Uohara A."/>
        </authorList>
    </citation>
    <scope>NUCLEOTIDE SEQUENCE [LARGE SCALE GENOMIC DNA]</scope>
    <source>
        <strain evidence="9 10">NBRC 107702</strain>
    </source>
</reference>
<dbReference type="Gene3D" id="2.80.10.50">
    <property type="match status" value="1"/>
</dbReference>
<evidence type="ECO:0000256" key="1">
    <source>
        <dbReference type="ARBA" id="ARBA00004323"/>
    </source>
</evidence>
<dbReference type="InterPro" id="IPR008999">
    <property type="entry name" value="Actin-crosslinking"/>
</dbReference>
<evidence type="ECO:0000256" key="4">
    <source>
        <dbReference type="ARBA" id="ARBA00022968"/>
    </source>
</evidence>
<dbReference type="KEGG" id="pfla:Pflav_004350"/>